<dbReference type="InterPro" id="IPR051598">
    <property type="entry name" value="TSUP/Inactive_protease-like"/>
</dbReference>
<gene>
    <name evidence="6" type="ORF">JIN83_11895</name>
</gene>
<evidence type="ECO:0000313" key="6">
    <source>
        <dbReference type="EMBL" id="MBK1855666.1"/>
    </source>
</evidence>
<comment type="subcellular location">
    <subcellularLocation>
        <location evidence="5">Cell membrane</location>
        <topology evidence="5">Multi-pass membrane protein</topology>
    </subcellularLocation>
    <subcellularLocation>
        <location evidence="1">Membrane</location>
        <topology evidence="1">Multi-pass membrane protein</topology>
    </subcellularLocation>
</comment>
<protein>
    <recommendedName>
        <fullName evidence="5">Probable membrane transporter protein</fullName>
    </recommendedName>
</protein>
<keyword evidence="3 5" id="KW-1133">Transmembrane helix</keyword>
<dbReference type="EMBL" id="JAENIG010000007">
    <property type="protein sequence ID" value="MBK1855666.1"/>
    <property type="molecule type" value="Genomic_DNA"/>
</dbReference>
<feature type="transmembrane region" description="Helical" evidence="5">
    <location>
        <begin position="100"/>
        <end position="118"/>
    </location>
</feature>
<name>A0AAE2SFZ7_9BACT</name>
<keyword evidence="5" id="KW-1003">Cell membrane</keyword>
<evidence type="ECO:0000256" key="5">
    <source>
        <dbReference type="RuleBase" id="RU363041"/>
    </source>
</evidence>
<dbReference type="PANTHER" id="PTHR43701:SF2">
    <property type="entry name" value="MEMBRANE TRANSPORTER PROTEIN YJNA-RELATED"/>
    <property type="match status" value="1"/>
</dbReference>
<evidence type="ECO:0000256" key="2">
    <source>
        <dbReference type="ARBA" id="ARBA00022692"/>
    </source>
</evidence>
<dbReference type="AlphaFoldDB" id="A0AAE2SFZ7"/>
<reference evidence="6" key="1">
    <citation type="submission" date="2021-01" db="EMBL/GenBank/DDBJ databases">
        <title>Modified the classification status of verrucomicrobia.</title>
        <authorList>
            <person name="Feng X."/>
        </authorList>
    </citation>
    <scope>NUCLEOTIDE SEQUENCE</scope>
    <source>
        <strain evidence="6">5K15</strain>
    </source>
</reference>
<keyword evidence="7" id="KW-1185">Reference proteome</keyword>
<organism evidence="6 7">
    <name type="scientific">Oceaniferula flava</name>
    <dbReference type="NCBI Taxonomy" id="2800421"/>
    <lineage>
        <taxon>Bacteria</taxon>
        <taxon>Pseudomonadati</taxon>
        <taxon>Verrucomicrobiota</taxon>
        <taxon>Verrucomicrobiia</taxon>
        <taxon>Verrucomicrobiales</taxon>
        <taxon>Verrucomicrobiaceae</taxon>
        <taxon>Oceaniferula</taxon>
    </lineage>
</organism>
<feature type="transmembrane region" description="Helical" evidence="5">
    <location>
        <begin position="45"/>
        <end position="62"/>
    </location>
</feature>
<proteinExistence type="inferred from homology"/>
<dbReference type="GO" id="GO:0005886">
    <property type="term" value="C:plasma membrane"/>
    <property type="evidence" value="ECO:0007669"/>
    <property type="project" value="UniProtKB-SubCell"/>
</dbReference>
<evidence type="ECO:0000256" key="3">
    <source>
        <dbReference type="ARBA" id="ARBA00022989"/>
    </source>
</evidence>
<keyword evidence="4 5" id="KW-0472">Membrane</keyword>
<comment type="similarity">
    <text evidence="5">Belongs to the 4-toluene sulfonate uptake permease (TSUP) (TC 2.A.102) family.</text>
</comment>
<sequence>MKTLIIAAAVGVTAGLLGALCGVGGGIVMVPAFVTVLGFEQKKAVATSLAVIVIIAAVSTLNNSRQSGLIDWKVVALAAVAAALAAWFGTDLMHKLSNQHLTRLFGVVLLVFGARMLLGK</sequence>
<dbReference type="RefSeq" id="WP_309490278.1">
    <property type="nucleotide sequence ID" value="NZ_JAENIG010000007.1"/>
</dbReference>
<evidence type="ECO:0000256" key="4">
    <source>
        <dbReference type="ARBA" id="ARBA00023136"/>
    </source>
</evidence>
<dbReference type="InterPro" id="IPR002781">
    <property type="entry name" value="TM_pro_TauE-like"/>
</dbReference>
<dbReference type="Proteomes" id="UP000634206">
    <property type="component" value="Unassembled WGS sequence"/>
</dbReference>
<dbReference type="Pfam" id="PF01925">
    <property type="entry name" value="TauE"/>
    <property type="match status" value="1"/>
</dbReference>
<keyword evidence="2 5" id="KW-0812">Transmembrane</keyword>
<accession>A0AAE2SFZ7</accession>
<dbReference type="PANTHER" id="PTHR43701">
    <property type="entry name" value="MEMBRANE TRANSPORTER PROTEIN MJ0441-RELATED"/>
    <property type="match status" value="1"/>
</dbReference>
<evidence type="ECO:0000313" key="7">
    <source>
        <dbReference type="Proteomes" id="UP000634206"/>
    </source>
</evidence>
<evidence type="ECO:0000256" key="1">
    <source>
        <dbReference type="ARBA" id="ARBA00004141"/>
    </source>
</evidence>
<feature type="transmembrane region" description="Helical" evidence="5">
    <location>
        <begin position="69"/>
        <end position="88"/>
    </location>
</feature>
<comment type="caution">
    <text evidence="6">The sequence shown here is derived from an EMBL/GenBank/DDBJ whole genome shotgun (WGS) entry which is preliminary data.</text>
</comment>